<evidence type="ECO:0000313" key="3">
    <source>
        <dbReference type="EMBL" id="GBM02385.1"/>
    </source>
</evidence>
<dbReference type="PANTHER" id="PTHR10997:SF7">
    <property type="entry name" value="IMPORTIN-11"/>
    <property type="match status" value="1"/>
</dbReference>
<comment type="caution">
    <text evidence="3">The sequence shown here is derived from an EMBL/GenBank/DDBJ whole genome shotgun (WGS) entry which is preliminary data.</text>
</comment>
<keyword evidence="4" id="KW-1185">Reference proteome</keyword>
<reference evidence="3 4" key="1">
    <citation type="journal article" date="2019" name="Sci. Rep.">
        <title>Orb-weaving spider Araneus ventricosus genome elucidates the spidroin gene catalogue.</title>
        <authorList>
            <person name="Kono N."/>
            <person name="Nakamura H."/>
            <person name="Ohtoshi R."/>
            <person name="Moran D.A.P."/>
            <person name="Shinohara A."/>
            <person name="Yoshida Y."/>
            <person name="Fujiwara M."/>
            <person name="Mori M."/>
            <person name="Tomita M."/>
            <person name="Arakawa K."/>
        </authorList>
    </citation>
    <scope>NUCLEOTIDE SEQUENCE [LARGE SCALE GENOMIC DNA]</scope>
</reference>
<evidence type="ECO:0000256" key="1">
    <source>
        <dbReference type="SAM" id="MobiDB-lite"/>
    </source>
</evidence>
<dbReference type="GO" id="GO:0005635">
    <property type="term" value="C:nuclear envelope"/>
    <property type="evidence" value="ECO:0007669"/>
    <property type="project" value="TreeGrafter"/>
</dbReference>
<dbReference type="SUPFAM" id="SSF48371">
    <property type="entry name" value="ARM repeat"/>
    <property type="match status" value="1"/>
</dbReference>
<dbReference type="AlphaFoldDB" id="A0A4Y2CGC8"/>
<gene>
    <name evidence="3" type="primary">IPO11_1</name>
    <name evidence="3" type="ORF">AVEN_138486_1</name>
</gene>
<dbReference type="Proteomes" id="UP000499080">
    <property type="component" value="Unassembled WGS sequence"/>
</dbReference>
<protein>
    <submittedName>
        <fullName evidence="3">Importin-11</fullName>
    </submittedName>
</protein>
<organism evidence="3 4">
    <name type="scientific">Araneus ventricosus</name>
    <name type="common">Orbweaver spider</name>
    <name type="synonym">Epeira ventricosa</name>
    <dbReference type="NCBI Taxonomy" id="182803"/>
    <lineage>
        <taxon>Eukaryota</taxon>
        <taxon>Metazoa</taxon>
        <taxon>Ecdysozoa</taxon>
        <taxon>Arthropoda</taxon>
        <taxon>Chelicerata</taxon>
        <taxon>Arachnida</taxon>
        <taxon>Araneae</taxon>
        <taxon>Araneomorphae</taxon>
        <taxon>Entelegynae</taxon>
        <taxon>Araneoidea</taxon>
        <taxon>Araneidae</taxon>
        <taxon>Araneus</taxon>
    </lineage>
</organism>
<dbReference type="GO" id="GO:0005829">
    <property type="term" value="C:cytosol"/>
    <property type="evidence" value="ECO:0007669"/>
    <property type="project" value="TreeGrafter"/>
</dbReference>
<dbReference type="InterPro" id="IPR011989">
    <property type="entry name" value="ARM-like"/>
</dbReference>
<dbReference type="OrthoDB" id="361693at2759"/>
<accession>A0A4Y2CGC8</accession>
<dbReference type="Gene3D" id="1.25.10.10">
    <property type="entry name" value="Leucine-rich Repeat Variant"/>
    <property type="match status" value="1"/>
</dbReference>
<dbReference type="InterPro" id="IPR016024">
    <property type="entry name" value="ARM-type_fold"/>
</dbReference>
<dbReference type="InterPro" id="IPR058669">
    <property type="entry name" value="TPR_IPO7/11-like"/>
</dbReference>
<feature type="compositionally biased region" description="Basic and acidic residues" evidence="1">
    <location>
        <begin position="428"/>
        <end position="437"/>
    </location>
</feature>
<dbReference type="PANTHER" id="PTHR10997">
    <property type="entry name" value="IMPORTIN-7, 8, 11"/>
    <property type="match status" value="1"/>
</dbReference>
<dbReference type="EMBL" id="BGPR01000179">
    <property type="protein sequence ID" value="GBM02385.1"/>
    <property type="molecule type" value="Genomic_DNA"/>
</dbReference>
<evidence type="ECO:0000313" key="4">
    <source>
        <dbReference type="Proteomes" id="UP000499080"/>
    </source>
</evidence>
<name>A0A4Y2CGC8_ARAVE</name>
<proteinExistence type="predicted"/>
<feature type="domain" description="Importin-7/11-like TPR repeats" evidence="2">
    <location>
        <begin position="135"/>
        <end position="486"/>
    </location>
</feature>
<dbReference type="GO" id="GO:0006606">
    <property type="term" value="P:protein import into nucleus"/>
    <property type="evidence" value="ECO:0007669"/>
    <property type="project" value="TreeGrafter"/>
</dbReference>
<dbReference type="Pfam" id="PF25758">
    <property type="entry name" value="TPR_IPO11"/>
    <property type="match status" value="1"/>
</dbReference>
<feature type="region of interest" description="Disordered" evidence="1">
    <location>
        <begin position="418"/>
        <end position="437"/>
    </location>
</feature>
<sequence length="488" mass="55056">MTLVDAHYIFVELKCQEPECANMAKNALCVYNGAQMLCTGSAIVSEKVFFLTACVPVDDFEFSVEQFLPYLEKSIAALFHLLKGVKECDLKMSVLHVLSLIIERMGTEVRPFLEALLQYLPQLWNNCGDHNMLRCAIISCFVHLVQGLGTLSETLHPLLLPMIALSTDVTQPPHVYLLEDGLDLWWAVLDNTSKYTEELMSLAANMMPLLEYKGENLQICLQITEAYVILCPGIFLKRYGQALVQTFLSAVTDMKSEAIDMVLKVVETAFIVFPEDGPVLFEPMLPFVLSLALENNVLPISFSVYLSLLSRVILHNQTCFGNILQKRANESRKDAGAVLGELLDIWLDKMPLLNPIQRRKLMGLALTCLLTSNSDVVHERICGIFLSVVEVLNDIIPLTKSENGVLLPDLLVMNPEDFSQQDEDIETEQDRRKRELSRQDPVHTVILRDYLYNQVMALQQSVGATKFQELMSTVDVETMQQLEGYLKN</sequence>
<evidence type="ECO:0000259" key="2">
    <source>
        <dbReference type="Pfam" id="PF25758"/>
    </source>
</evidence>